<protein>
    <submittedName>
        <fullName evidence="1">Uncharacterized protein</fullName>
    </submittedName>
</protein>
<accession>A0A0F9N8I3</accession>
<organism evidence="1">
    <name type="scientific">marine sediment metagenome</name>
    <dbReference type="NCBI Taxonomy" id="412755"/>
    <lineage>
        <taxon>unclassified sequences</taxon>
        <taxon>metagenomes</taxon>
        <taxon>ecological metagenomes</taxon>
    </lineage>
</organism>
<dbReference type="AlphaFoldDB" id="A0A0F9N8I3"/>
<sequence>MGKQKKIKLNKEQKEILKNLKWYIKNKIIWMGPKDDRYLKEICLDGHVAVFSISGDPYKNYAKYWTFDCFDSLLMIDSVEGAESIMKYNRDTHALIVDLRLFMYLGEIKRYYKPRFEFPEGLE</sequence>
<dbReference type="EMBL" id="LAZR01007462">
    <property type="protein sequence ID" value="KKM85105.1"/>
    <property type="molecule type" value="Genomic_DNA"/>
</dbReference>
<comment type="caution">
    <text evidence="1">The sequence shown here is derived from an EMBL/GenBank/DDBJ whole genome shotgun (WGS) entry which is preliminary data.</text>
</comment>
<reference evidence="1" key="1">
    <citation type="journal article" date="2015" name="Nature">
        <title>Complex archaea that bridge the gap between prokaryotes and eukaryotes.</title>
        <authorList>
            <person name="Spang A."/>
            <person name="Saw J.H."/>
            <person name="Jorgensen S.L."/>
            <person name="Zaremba-Niedzwiedzka K."/>
            <person name="Martijn J."/>
            <person name="Lind A.E."/>
            <person name="van Eijk R."/>
            <person name="Schleper C."/>
            <person name="Guy L."/>
            <person name="Ettema T.J."/>
        </authorList>
    </citation>
    <scope>NUCLEOTIDE SEQUENCE</scope>
</reference>
<name>A0A0F9N8I3_9ZZZZ</name>
<evidence type="ECO:0000313" key="1">
    <source>
        <dbReference type="EMBL" id="KKM85105.1"/>
    </source>
</evidence>
<proteinExistence type="predicted"/>
<gene>
    <name evidence="1" type="ORF">LCGC14_1292340</name>
</gene>